<evidence type="ECO:0000256" key="6">
    <source>
        <dbReference type="ARBA" id="ARBA00022960"/>
    </source>
</evidence>
<dbReference type="GO" id="GO:0008360">
    <property type="term" value="P:regulation of cell shape"/>
    <property type="evidence" value="ECO:0007669"/>
    <property type="project" value="UniProtKB-UniRule"/>
</dbReference>
<keyword evidence="8 9" id="KW-0961">Cell wall biogenesis/degradation</keyword>
<dbReference type="GO" id="GO:0071972">
    <property type="term" value="F:peptidoglycan L,D-transpeptidase activity"/>
    <property type="evidence" value="ECO:0007669"/>
    <property type="project" value="TreeGrafter"/>
</dbReference>
<dbReference type="GO" id="GO:0005576">
    <property type="term" value="C:extracellular region"/>
    <property type="evidence" value="ECO:0007669"/>
    <property type="project" value="TreeGrafter"/>
</dbReference>
<keyword evidence="4" id="KW-0808">Transferase</keyword>
<evidence type="ECO:0000313" key="13">
    <source>
        <dbReference type="Proteomes" id="UP000577362"/>
    </source>
</evidence>
<gene>
    <name evidence="12" type="ORF">GGR16_000870</name>
</gene>
<dbReference type="GO" id="GO:0016757">
    <property type="term" value="F:glycosyltransferase activity"/>
    <property type="evidence" value="ECO:0007669"/>
    <property type="project" value="UniProtKB-KW"/>
</dbReference>
<keyword evidence="10" id="KW-0732">Signal</keyword>
<dbReference type="UniPathway" id="UPA00219"/>
<keyword evidence="7 9" id="KW-0573">Peptidoglycan synthesis</keyword>
<dbReference type="GO" id="GO:0018104">
    <property type="term" value="P:peptidoglycan-protein cross-linking"/>
    <property type="evidence" value="ECO:0007669"/>
    <property type="project" value="TreeGrafter"/>
</dbReference>
<proteinExistence type="inferred from homology"/>
<dbReference type="CDD" id="cd16913">
    <property type="entry name" value="YkuD_like"/>
    <property type="match status" value="1"/>
</dbReference>
<dbReference type="InterPro" id="IPR006311">
    <property type="entry name" value="TAT_signal"/>
</dbReference>
<organism evidence="12 13">
    <name type="scientific">Chelatococcus caeni</name>
    <dbReference type="NCBI Taxonomy" id="1348468"/>
    <lineage>
        <taxon>Bacteria</taxon>
        <taxon>Pseudomonadati</taxon>
        <taxon>Pseudomonadota</taxon>
        <taxon>Alphaproteobacteria</taxon>
        <taxon>Hyphomicrobiales</taxon>
        <taxon>Chelatococcaceae</taxon>
        <taxon>Chelatococcus</taxon>
    </lineage>
</organism>
<dbReference type="FunFam" id="2.40.440.10:FF:000002">
    <property type="entry name" value="L,D-transpeptidase ErfK/SrfK"/>
    <property type="match status" value="1"/>
</dbReference>
<dbReference type="Proteomes" id="UP000577362">
    <property type="component" value="Unassembled WGS sequence"/>
</dbReference>
<dbReference type="AlphaFoldDB" id="A0A840BSR5"/>
<feature type="active site" description="Proton donor/acceptor" evidence="9">
    <location>
        <position position="162"/>
    </location>
</feature>
<dbReference type="EMBL" id="JACIEN010000001">
    <property type="protein sequence ID" value="MBB4015864.1"/>
    <property type="molecule type" value="Genomic_DNA"/>
</dbReference>
<evidence type="ECO:0000259" key="11">
    <source>
        <dbReference type="PROSITE" id="PS52029"/>
    </source>
</evidence>
<protein>
    <submittedName>
        <fullName evidence="12">Lipoprotein-anchoring transpeptidase ErfK/SrfK</fullName>
    </submittedName>
</protein>
<name>A0A840BSR5_9HYPH</name>
<evidence type="ECO:0000256" key="2">
    <source>
        <dbReference type="ARBA" id="ARBA00005992"/>
    </source>
</evidence>
<evidence type="ECO:0000256" key="8">
    <source>
        <dbReference type="ARBA" id="ARBA00023316"/>
    </source>
</evidence>
<dbReference type="PROSITE" id="PS51318">
    <property type="entry name" value="TAT"/>
    <property type="match status" value="1"/>
</dbReference>
<dbReference type="PANTHER" id="PTHR30582">
    <property type="entry name" value="L,D-TRANSPEPTIDASE"/>
    <property type="match status" value="1"/>
</dbReference>
<evidence type="ECO:0000256" key="1">
    <source>
        <dbReference type="ARBA" id="ARBA00004752"/>
    </source>
</evidence>
<feature type="chain" id="PRO_5032427302" evidence="10">
    <location>
        <begin position="28"/>
        <end position="202"/>
    </location>
</feature>
<dbReference type="Gene3D" id="2.40.440.10">
    <property type="entry name" value="L,D-transpeptidase catalytic domain-like"/>
    <property type="match status" value="1"/>
</dbReference>
<dbReference type="RefSeq" id="WP_019400462.1">
    <property type="nucleotide sequence ID" value="NZ_JACIEN010000001.1"/>
</dbReference>
<accession>A0A840BSR5</accession>
<dbReference type="PROSITE" id="PS52029">
    <property type="entry name" value="LD_TPASE"/>
    <property type="match status" value="1"/>
</dbReference>
<keyword evidence="12" id="KW-0449">Lipoprotein</keyword>
<dbReference type="SUPFAM" id="SSF141523">
    <property type="entry name" value="L,D-transpeptidase catalytic domain-like"/>
    <property type="match status" value="1"/>
</dbReference>
<keyword evidence="6 9" id="KW-0133">Cell shape</keyword>
<feature type="signal peptide" evidence="10">
    <location>
        <begin position="1"/>
        <end position="27"/>
    </location>
</feature>
<dbReference type="InterPro" id="IPR050979">
    <property type="entry name" value="LD-transpeptidase"/>
</dbReference>
<dbReference type="PANTHER" id="PTHR30582:SF24">
    <property type="entry name" value="L,D-TRANSPEPTIDASE ERFK_SRFK-RELATED"/>
    <property type="match status" value="1"/>
</dbReference>
<feature type="active site" description="Nucleophile" evidence="9">
    <location>
        <position position="178"/>
    </location>
</feature>
<comment type="caution">
    <text evidence="12">The sequence shown here is derived from an EMBL/GenBank/DDBJ whole genome shotgun (WGS) entry which is preliminary data.</text>
</comment>
<dbReference type="InterPro" id="IPR038063">
    <property type="entry name" value="Transpep_catalytic_dom"/>
</dbReference>
<dbReference type="GO" id="GO:0071555">
    <property type="term" value="P:cell wall organization"/>
    <property type="evidence" value="ECO:0007669"/>
    <property type="project" value="UniProtKB-UniRule"/>
</dbReference>
<keyword evidence="13" id="KW-1185">Reference proteome</keyword>
<evidence type="ECO:0000256" key="10">
    <source>
        <dbReference type="SAM" id="SignalP"/>
    </source>
</evidence>
<reference evidence="12 13" key="1">
    <citation type="submission" date="2020-08" db="EMBL/GenBank/DDBJ databases">
        <title>Genomic Encyclopedia of Type Strains, Phase IV (KMG-IV): sequencing the most valuable type-strain genomes for metagenomic binning, comparative biology and taxonomic classification.</title>
        <authorList>
            <person name="Goeker M."/>
        </authorList>
    </citation>
    <scope>NUCLEOTIDE SEQUENCE [LARGE SCALE GENOMIC DNA]</scope>
    <source>
        <strain evidence="12 13">DSM 103737</strain>
    </source>
</reference>
<sequence length="202" mass="21907">MSMDRRNFLSIGLSAAACSLAGLPAAAMTGVGASAQQAPDTLAGPPQDFVIDPIYMRQIVPYEGPGRPGTIVVRTKTRFVYLVLQNGEALRYGCGIGRDGFSWSGEATVARKAVWPAWYPPPEMRKRQPELPVMMAGGIKNPLGARALYLYQNGVDTLYRIHGTTEAWTMGQAVSSGCVRLMNDDIIDLHQRVPTGTRVIVI</sequence>
<dbReference type="PROSITE" id="PS51257">
    <property type="entry name" value="PROKAR_LIPOPROTEIN"/>
    <property type="match status" value="1"/>
</dbReference>
<evidence type="ECO:0000256" key="4">
    <source>
        <dbReference type="ARBA" id="ARBA00022679"/>
    </source>
</evidence>
<comment type="similarity">
    <text evidence="2">Belongs to the YkuD family.</text>
</comment>
<evidence type="ECO:0000256" key="9">
    <source>
        <dbReference type="PROSITE-ProRule" id="PRU01373"/>
    </source>
</evidence>
<keyword evidence="5" id="KW-0378">Hydrolase</keyword>
<evidence type="ECO:0000256" key="7">
    <source>
        <dbReference type="ARBA" id="ARBA00022984"/>
    </source>
</evidence>
<dbReference type="InterPro" id="IPR005490">
    <property type="entry name" value="LD_TPept_cat_dom"/>
</dbReference>
<evidence type="ECO:0000313" key="12">
    <source>
        <dbReference type="EMBL" id="MBB4015864.1"/>
    </source>
</evidence>
<feature type="domain" description="L,D-TPase catalytic" evidence="11">
    <location>
        <begin position="69"/>
        <end position="202"/>
    </location>
</feature>
<dbReference type="Pfam" id="PF03734">
    <property type="entry name" value="YkuD"/>
    <property type="match status" value="1"/>
</dbReference>
<keyword evidence="3" id="KW-0328">Glycosyltransferase</keyword>
<evidence type="ECO:0000256" key="3">
    <source>
        <dbReference type="ARBA" id="ARBA00022676"/>
    </source>
</evidence>
<comment type="pathway">
    <text evidence="1 9">Cell wall biogenesis; peptidoglycan biosynthesis.</text>
</comment>
<evidence type="ECO:0000256" key="5">
    <source>
        <dbReference type="ARBA" id="ARBA00022801"/>
    </source>
</evidence>